<feature type="transmembrane region" description="Helical" evidence="1">
    <location>
        <begin position="42"/>
        <end position="65"/>
    </location>
</feature>
<evidence type="ECO:0000313" key="4">
    <source>
        <dbReference type="Proteomes" id="UP000063964"/>
    </source>
</evidence>
<feature type="domain" description="DUF218" evidence="2">
    <location>
        <begin position="90"/>
        <end position="247"/>
    </location>
</feature>
<dbReference type="RefSeq" id="WP_066604530.1">
    <property type="nucleotide sequence ID" value="NZ_CP014230.1"/>
</dbReference>
<name>A0A0X8JPV4_9BACT</name>
<keyword evidence="1" id="KW-0472">Membrane</keyword>
<feature type="transmembrane region" description="Helical" evidence="1">
    <location>
        <begin position="12"/>
        <end position="36"/>
    </location>
</feature>
<reference evidence="4" key="1">
    <citation type="submission" date="2016-02" db="EMBL/GenBank/DDBJ databases">
        <authorList>
            <person name="Holder M.E."/>
            <person name="Ajami N.J."/>
            <person name="Petrosino J.F."/>
        </authorList>
    </citation>
    <scope>NUCLEOTIDE SEQUENCE [LARGE SCALE GENOMIC DNA]</scope>
    <source>
        <strain evidence="4">DSM 12838</strain>
    </source>
</reference>
<dbReference type="Pfam" id="PF02698">
    <property type="entry name" value="DUF218"/>
    <property type="match status" value="1"/>
</dbReference>
<dbReference type="AlphaFoldDB" id="A0A0X8JPV4"/>
<dbReference type="GO" id="GO:0005886">
    <property type="term" value="C:plasma membrane"/>
    <property type="evidence" value="ECO:0007669"/>
    <property type="project" value="TreeGrafter"/>
</dbReference>
<dbReference type="InterPro" id="IPR014729">
    <property type="entry name" value="Rossmann-like_a/b/a_fold"/>
</dbReference>
<dbReference type="KEGG" id="doa:AXF15_05715"/>
<dbReference type="GO" id="GO:0043164">
    <property type="term" value="P:Gram-negative-bacterium-type cell wall biogenesis"/>
    <property type="evidence" value="ECO:0007669"/>
    <property type="project" value="TreeGrafter"/>
</dbReference>
<evidence type="ECO:0000259" key="2">
    <source>
        <dbReference type="Pfam" id="PF02698"/>
    </source>
</evidence>
<dbReference type="InterPro" id="IPR003848">
    <property type="entry name" value="DUF218"/>
</dbReference>
<keyword evidence="4" id="KW-1185">Reference proteome</keyword>
<proteinExistence type="predicted"/>
<dbReference type="OrthoDB" id="9809813at2"/>
<keyword evidence="1" id="KW-0812">Transmembrane</keyword>
<dbReference type="Proteomes" id="UP000063964">
    <property type="component" value="Chromosome"/>
</dbReference>
<dbReference type="EMBL" id="CP014230">
    <property type="protein sequence ID" value="AMD92651.1"/>
    <property type="molecule type" value="Genomic_DNA"/>
</dbReference>
<dbReference type="PANTHER" id="PTHR30336:SF4">
    <property type="entry name" value="ENVELOPE BIOGENESIS FACTOR ELYC"/>
    <property type="match status" value="1"/>
</dbReference>
<dbReference type="PANTHER" id="PTHR30336">
    <property type="entry name" value="INNER MEMBRANE PROTEIN, PROBABLE PERMEASE"/>
    <property type="match status" value="1"/>
</dbReference>
<organism evidence="3 4">
    <name type="scientific">Desulfomicrobium orale DSM 12838</name>
    <dbReference type="NCBI Taxonomy" id="888061"/>
    <lineage>
        <taxon>Bacteria</taxon>
        <taxon>Pseudomonadati</taxon>
        <taxon>Thermodesulfobacteriota</taxon>
        <taxon>Desulfovibrionia</taxon>
        <taxon>Desulfovibrionales</taxon>
        <taxon>Desulfomicrobiaceae</taxon>
        <taxon>Desulfomicrobium</taxon>
    </lineage>
</organism>
<keyword evidence="1" id="KW-1133">Transmembrane helix</keyword>
<dbReference type="InterPro" id="IPR051599">
    <property type="entry name" value="Cell_Envelope_Assoc"/>
</dbReference>
<dbReference type="GO" id="GO:0000270">
    <property type="term" value="P:peptidoglycan metabolic process"/>
    <property type="evidence" value="ECO:0007669"/>
    <property type="project" value="TreeGrafter"/>
</dbReference>
<evidence type="ECO:0000313" key="3">
    <source>
        <dbReference type="EMBL" id="AMD92651.1"/>
    </source>
</evidence>
<evidence type="ECO:0000256" key="1">
    <source>
        <dbReference type="SAM" id="Phobius"/>
    </source>
</evidence>
<dbReference type="CDD" id="cd06259">
    <property type="entry name" value="YdcF-like"/>
    <property type="match status" value="1"/>
</dbReference>
<gene>
    <name evidence="3" type="ORF">AXF15_05715</name>
</gene>
<protein>
    <recommendedName>
        <fullName evidence="2">DUF218 domain-containing protein</fullName>
    </recommendedName>
</protein>
<accession>A0A0X8JPV4</accession>
<dbReference type="Gene3D" id="3.40.50.620">
    <property type="entry name" value="HUPs"/>
    <property type="match status" value="1"/>
</dbReference>
<sequence>MSLSIGFMLKKIIGALLMPLSVCLLFFALGFLHIFLRRLRDAVAPFAIGTALLYVFSLNTVAAWLMEPLEQRHPALNLSDPAVAGTPVKWVVVLGSGHHTNPLLPPAAMLEEAALFRLAEGLRVAGHFQEAVLILSGGAIKDEQPNARVMAKAALGLGFDPGRIILADKTMDTHDEAVQIKSIVGDDPFVLVTSASHMPRSVKLFRHEGLRPLPAPAYYRCRGESEYLLPRAVNIETCHLAVHEYLGLAWSFLRGQISFDDSP</sequence>
<dbReference type="STRING" id="888061.AXF15_05715"/>